<dbReference type="AlphaFoldDB" id="A0A0B1SK32"/>
<organism evidence="1 2">
    <name type="scientific">Oesophagostomum dentatum</name>
    <name type="common">Nodular worm</name>
    <dbReference type="NCBI Taxonomy" id="61180"/>
    <lineage>
        <taxon>Eukaryota</taxon>
        <taxon>Metazoa</taxon>
        <taxon>Ecdysozoa</taxon>
        <taxon>Nematoda</taxon>
        <taxon>Chromadorea</taxon>
        <taxon>Rhabditida</taxon>
        <taxon>Rhabditina</taxon>
        <taxon>Rhabditomorpha</taxon>
        <taxon>Strongyloidea</taxon>
        <taxon>Strongylidae</taxon>
        <taxon>Oesophagostomum</taxon>
    </lineage>
</organism>
<gene>
    <name evidence="1" type="ORF">OESDEN_14611</name>
</gene>
<dbReference type="EMBL" id="KN563051">
    <property type="protein sequence ID" value="KHJ85658.1"/>
    <property type="molecule type" value="Genomic_DNA"/>
</dbReference>
<dbReference type="OrthoDB" id="5787372at2759"/>
<dbReference type="Proteomes" id="UP000053660">
    <property type="component" value="Unassembled WGS sequence"/>
</dbReference>
<proteinExistence type="predicted"/>
<name>A0A0B1SK32_OESDE</name>
<protein>
    <submittedName>
        <fullName evidence="1">Uncharacterized protein</fullName>
    </submittedName>
</protein>
<sequence length="61" mass="7150">MYKFIPTQIEQLKESETYAAGFVFAVRTTYTQQILKWYVLCALEKKCMAPRGARTYCKFKG</sequence>
<accession>A0A0B1SK32</accession>
<dbReference type="PANTHER" id="PTHR31389:SF4">
    <property type="entry name" value="LD39211P"/>
    <property type="match status" value="1"/>
</dbReference>
<dbReference type="PANTHER" id="PTHR31389">
    <property type="entry name" value="LD39211P"/>
    <property type="match status" value="1"/>
</dbReference>
<keyword evidence="2" id="KW-1185">Reference proteome</keyword>
<evidence type="ECO:0000313" key="2">
    <source>
        <dbReference type="Proteomes" id="UP000053660"/>
    </source>
</evidence>
<reference evidence="1 2" key="1">
    <citation type="submission" date="2014-03" db="EMBL/GenBank/DDBJ databases">
        <title>Draft genome of the hookworm Oesophagostomum dentatum.</title>
        <authorList>
            <person name="Mitreva M."/>
        </authorList>
    </citation>
    <scope>NUCLEOTIDE SEQUENCE [LARGE SCALE GENOMIC DNA]</scope>
    <source>
        <strain evidence="1 2">OD-Hann</strain>
    </source>
</reference>
<feature type="non-terminal residue" evidence="1">
    <location>
        <position position="61"/>
    </location>
</feature>
<evidence type="ECO:0000313" key="1">
    <source>
        <dbReference type="EMBL" id="KHJ85658.1"/>
    </source>
</evidence>